<dbReference type="OrthoDB" id="408631at2759"/>
<dbReference type="InterPro" id="IPR019826">
    <property type="entry name" value="Carboxylesterase_B_AS"/>
</dbReference>
<dbReference type="SUPFAM" id="SSF53474">
    <property type="entry name" value="alpha/beta-Hydrolases"/>
    <property type="match status" value="1"/>
</dbReference>
<proteinExistence type="inferred from homology"/>
<reference evidence="5 6" key="1">
    <citation type="submission" date="2016-05" db="EMBL/GenBank/DDBJ databases">
        <title>Comparative analysis of secretome profiles of manganese(II)-oxidizing ascomycete fungi.</title>
        <authorList>
            <consortium name="DOE Joint Genome Institute"/>
            <person name="Zeiner C.A."/>
            <person name="Purvine S.O."/>
            <person name="Zink E.M."/>
            <person name="Wu S."/>
            <person name="Pasa-Tolic L."/>
            <person name="Chaput D.L."/>
            <person name="Haridas S."/>
            <person name="Grigoriev I.V."/>
            <person name="Santelli C.M."/>
            <person name="Hansel C.M."/>
        </authorList>
    </citation>
    <scope>NUCLEOTIDE SEQUENCE [LARGE SCALE GENOMIC DNA]</scope>
    <source>
        <strain evidence="5 6">AP3s5-JAC2a</strain>
    </source>
</reference>
<dbReference type="InterPro" id="IPR050654">
    <property type="entry name" value="AChE-related_enzymes"/>
</dbReference>
<dbReference type="InterPro" id="IPR019819">
    <property type="entry name" value="Carboxylesterase_B_CS"/>
</dbReference>
<gene>
    <name evidence="5" type="ORF">CC84DRAFT_1085036</name>
</gene>
<feature type="signal peptide" evidence="3">
    <location>
        <begin position="1"/>
        <end position="18"/>
    </location>
</feature>
<dbReference type="PROSITE" id="PS00941">
    <property type="entry name" value="CARBOXYLESTERASE_B_2"/>
    <property type="match status" value="1"/>
</dbReference>
<feature type="domain" description="Carboxylesterase type B" evidence="4">
    <location>
        <begin position="28"/>
        <end position="543"/>
    </location>
</feature>
<dbReference type="EMBL" id="KV441549">
    <property type="protein sequence ID" value="OAG09413.1"/>
    <property type="molecule type" value="Genomic_DNA"/>
</dbReference>
<dbReference type="STRING" id="1460663.A0A177CPG0"/>
<sequence>MLRNSAVAFGLFVGAIHAAPVSRSESCPTAHVKNGTYEGAYDSQYNQDFFLGIPYAQAPVGDLRFKNPTSLNQSWTDSKPATQYSSACYGYGSDQWNYPVSEDCLYLNVVRPAGYENQTLPVAFWIHGGGFYQGSGVDQRYNLSYMVKNSVEIGKPIIGVSINYRLSTWGFLSGTQELVDEGGSNFGLRDQRLALHWVKENIDAFGGKSEKVTIFGESAGGASVGFHLTAYEGRDDKLFRGAVMESGNPIYYRRLNSTVESNPSLYQELLSRTNCSSAPSTLKCLRKIPEAQLNSAINSTSTSYNNTLAQFGPYKDDDFVADYGSRQLADGRFVHVPIIDGANSDEGSAFSPQGINTTEQFRAAIIAAVPQVTGKLADQILKAYPDDLSVNVIASLGDTRPGGRFGEQFRRSASYFGDYTFIAHRRKTCETWAAAGLSAYCYRFNAIPAGLPPQIGVTHFQEVAFVFDNIVGSGYIPAATPPFQGKGQNYIDLAKLMDSSWISFFHDQDPNSWKKSAAWSGKEKDWPVYDLKHPQDFVFDANVTSYAEADTYRKEGMALINEHNFDVFGR</sequence>
<evidence type="ECO:0000259" key="4">
    <source>
        <dbReference type="Pfam" id="PF00135"/>
    </source>
</evidence>
<feature type="chain" id="PRO_5007948967" description="Carboxylic ester hydrolase" evidence="3">
    <location>
        <begin position="19"/>
        <end position="570"/>
    </location>
</feature>
<dbReference type="GO" id="GO:0052689">
    <property type="term" value="F:carboxylic ester hydrolase activity"/>
    <property type="evidence" value="ECO:0007669"/>
    <property type="project" value="TreeGrafter"/>
</dbReference>
<dbReference type="InParanoid" id="A0A177CPG0"/>
<comment type="similarity">
    <text evidence="1 3">Belongs to the type-B carboxylesterase/lipase family.</text>
</comment>
<protein>
    <recommendedName>
        <fullName evidence="3">Carboxylic ester hydrolase</fullName>
        <ecNumber evidence="3">3.1.1.-</ecNumber>
    </recommendedName>
</protein>
<dbReference type="PANTHER" id="PTHR43918:SF4">
    <property type="entry name" value="CARBOXYLIC ESTER HYDROLASE"/>
    <property type="match status" value="1"/>
</dbReference>
<keyword evidence="2 3" id="KW-0378">Hydrolase</keyword>
<dbReference type="Gene3D" id="3.40.50.1820">
    <property type="entry name" value="alpha/beta hydrolase"/>
    <property type="match status" value="1"/>
</dbReference>
<organism evidence="5 6">
    <name type="scientific">Paraphaeosphaeria sporulosa</name>
    <dbReference type="NCBI Taxonomy" id="1460663"/>
    <lineage>
        <taxon>Eukaryota</taxon>
        <taxon>Fungi</taxon>
        <taxon>Dikarya</taxon>
        <taxon>Ascomycota</taxon>
        <taxon>Pezizomycotina</taxon>
        <taxon>Dothideomycetes</taxon>
        <taxon>Pleosporomycetidae</taxon>
        <taxon>Pleosporales</taxon>
        <taxon>Massarineae</taxon>
        <taxon>Didymosphaeriaceae</taxon>
        <taxon>Paraphaeosphaeria</taxon>
    </lineage>
</organism>
<accession>A0A177CPG0</accession>
<dbReference type="InterPro" id="IPR002018">
    <property type="entry name" value="CarbesteraseB"/>
</dbReference>
<evidence type="ECO:0000256" key="3">
    <source>
        <dbReference type="RuleBase" id="RU361235"/>
    </source>
</evidence>
<dbReference type="PROSITE" id="PS00122">
    <property type="entry name" value="CARBOXYLESTERASE_B_1"/>
    <property type="match status" value="1"/>
</dbReference>
<dbReference type="Proteomes" id="UP000077069">
    <property type="component" value="Unassembled WGS sequence"/>
</dbReference>
<evidence type="ECO:0000313" key="6">
    <source>
        <dbReference type="Proteomes" id="UP000077069"/>
    </source>
</evidence>
<dbReference type="RefSeq" id="XP_018039778.1">
    <property type="nucleotide sequence ID" value="XM_018174081.1"/>
</dbReference>
<evidence type="ECO:0000256" key="2">
    <source>
        <dbReference type="ARBA" id="ARBA00022801"/>
    </source>
</evidence>
<name>A0A177CPG0_9PLEO</name>
<evidence type="ECO:0000313" key="5">
    <source>
        <dbReference type="EMBL" id="OAG09413.1"/>
    </source>
</evidence>
<dbReference type="ESTHER" id="9pleo-a0a177cpg0">
    <property type="family name" value="Fungal_carboxylesterase_lipase"/>
</dbReference>
<dbReference type="Pfam" id="PF00135">
    <property type="entry name" value="COesterase"/>
    <property type="match status" value="1"/>
</dbReference>
<dbReference type="EC" id="3.1.1.-" evidence="3"/>
<dbReference type="GeneID" id="28757567"/>
<dbReference type="AlphaFoldDB" id="A0A177CPG0"/>
<dbReference type="InterPro" id="IPR029058">
    <property type="entry name" value="AB_hydrolase_fold"/>
</dbReference>
<keyword evidence="3" id="KW-0732">Signal</keyword>
<dbReference type="PANTHER" id="PTHR43918">
    <property type="entry name" value="ACETYLCHOLINESTERASE"/>
    <property type="match status" value="1"/>
</dbReference>
<evidence type="ECO:0000256" key="1">
    <source>
        <dbReference type="ARBA" id="ARBA00005964"/>
    </source>
</evidence>
<keyword evidence="6" id="KW-1185">Reference proteome</keyword>